<dbReference type="Pfam" id="PF01424">
    <property type="entry name" value="R3H"/>
    <property type="match status" value="1"/>
</dbReference>
<evidence type="ECO:0000256" key="1">
    <source>
        <dbReference type="ARBA" id="ARBA00004123"/>
    </source>
</evidence>
<keyword evidence="8" id="KW-0804">Transcription</keyword>
<evidence type="ECO:0000256" key="4">
    <source>
        <dbReference type="ARBA" id="ARBA00022737"/>
    </source>
</evidence>
<feature type="domain" description="RING-type" evidence="13">
    <location>
        <begin position="407"/>
        <end position="456"/>
    </location>
</feature>
<protein>
    <recommendedName>
        <fullName evidence="17">Transcriptional repressor NF-X1</fullName>
    </recommendedName>
</protein>
<sequence length="1181" mass="132142">MSWQGYSPDMSSSSSIPVLHPGMNAADLENHQLFFYGQYPPPPVDTGEIPTEFLYTNSDYFPPAIPLDGFTEPYLQNTYPESAELKKSTYSSSSNFAYMPGMPVHPNQFSNSEFGLAGESSADNFVENQWTPKLAWSERGRYNQPYRARGKNKFQDRGRVYKNTHNYSYSDYNQGGYYDRDDYYYDTPHYDYYNHHHYDRRGGNIDTGQRGREEDVQDQFRLGDGDGKPHRKKNNRVWLDQQDVGANNGTTALTNHKAGKQGQSNRYSKTLINQAFDSRAVKGDDLPVSHITHVDYRKARDSANKHNESHKDLVSQVEEMIAGKSSKSSRSEGFLGNEINAELNRDQASYIRGRGHASVHNMKKISGTTSRSADTKKFKNGVQEWPENDESQRATLTEQLSSSKYECMVCCDNIRPESAVWSCQNCYHVFHLSCIQKWAQSSLCKETKSWRCPGCQNVSVNIPSQYRCFCGRRRDPNYKRGEIAHSCGETCRKKRKGGCKHTCTILCHPGPCPPCFAMVWLTCDCGKIRKNVRCSAAVSFKCDQICDKKLNCLDHNCQEVCHAGPCSPCLVYKMQECFCKKMTRKAMCGSEEFVQTSFSCEKPCGKELACGNHVCEELCHPGDCASCPLMPGNLKTCSCGKTTLTELDVPERHSCLDPVPTCKQMCNKAMSCGSPTNPHLCDKTCHAGECGPCSKETILKCLCGATEKKMPCEVAVTYDEQNPFKCQRRCGKKKNCGRHKCSDNCCIKDIHICEIVCGQKLSCGLHKCEELCHRGNCKRCLQASFEELTCYCGAEMIEPPVPCGTRPPECRQLCTRHHDCDHPVRHRCHMEDVCPPCTDLTDKMCMGGHMLRKNVPCHMANISCGYPCNKLLPCGEHKCQKVCHKGDCLEDGAVCTQLCEKIRLACGHPCGAPCHLGPCPDAACKTEITITCPCGQRAAKALCSIGGDHSAELAQFQRLSVQTIAESGGQSVDLSQFTQTKKSNKRLDCDTNCGIIERNRRLALALEIKNPDINAKLGNPTFTEFLKDYAKKNPKFALSVEKSLTDLVQSAKQSAQPNRSHAFQSMNREQRRFVHELAEFYGCQTQSYDYEPVKNVVATATKDKCWLPNVTLSQHALKDQLPKLPPPISTFKTQGVTFTVLEKKKTTGQDAPSTSRAWGDVAAASSTKQEPVVDYFDFTSN</sequence>
<evidence type="ECO:0000256" key="11">
    <source>
        <dbReference type="SAM" id="MobiDB-lite"/>
    </source>
</evidence>
<dbReference type="InterPro" id="IPR001841">
    <property type="entry name" value="Znf_RING"/>
</dbReference>
<evidence type="ECO:0000259" key="12">
    <source>
        <dbReference type="PROSITE" id="PS50016"/>
    </source>
</evidence>
<dbReference type="PROSITE" id="PS51061">
    <property type="entry name" value="R3H"/>
    <property type="match status" value="1"/>
</dbReference>
<evidence type="ECO:0000256" key="10">
    <source>
        <dbReference type="PROSITE-ProRule" id="PRU00175"/>
    </source>
</evidence>
<keyword evidence="3" id="KW-0479">Metal-binding</keyword>
<keyword evidence="6" id="KW-0862">Zinc</keyword>
<feature type="region of interest" description="Disordered" evidence="11">
    <location>
        <begin position="1145"/>
        <end position="1168"/>
    </location>
</feature>
<evidence type="ECO:0008006" key="17">
    <source>
        <dbReference type="Google" id="ProtNLM"/>
    </source>
</evidence>
<organism evidence="15 16">
    <name type="scientific">Candidula unifasciata</name>
    <dbReference type="NCBI Taxonomy" id="100452"/>
    <lineage>
        <taxon>Eukaryota</taxon>
        <taxon>Metazoa</taxon>
        <taxon>Spiralia</taxon>
        <taxon>Lophotrochozoa</taxon>
        <taxon>Mollusca</taxon>
        <taxon>Gastropoda</taxon>
        <taxon>Heterobranchia</taxon>
        <taxon>Euthyneura</taxon>
        <taxon>Panpulmonata</taxon>
        <taxon>Eupulmonata</taxon>
        <taxon>Stylommatophora</taxon>
        <taxon>Helicina</taxon>
        <taxon>Helicoidea</taxon>
        <taxon>Geomitridae</taxon>
        <taxon>Candidula</taxon>
    </lineage>
</organism>
<dbReference type="GO" id="GO:0008270">
    <property type="term" value="F:zinc ion binding"/>
    <property type="evidence" value="ECO:0007669"/>
    <property type="project" value="UniProtKB-KW"/>
</dbReference>
<keyword evidence="4" id="KW-0677">Repeat</keyword>
<dbReference type="AlphaFoldDB" id="A0A8S3Z2Q1"/>
<dbReference type="EMBL" id="CAJHNH020001130">
    <property type="protein sequence ID" value="CAG5121642.1"/>
    <property type="molecule type" value="Genomic_DNA"/>
</dbReference>
<keyword evidence="9" id="KW-0539">Nucleus</keyword>
<feature type="domain" description="R3H" evidence="14">
    <location>
        <begin position="1034"/>
        <end position="1102"/>
    </location>
</feature>
<comment type="caution">
    <text evidence="15">The sequence shown here is derived from an EMBL/GenBank/DDBJ whole genome shotgun (WGS) entry which is preliminary data.</text>
</comment>
<accession>A0A8S3Z2Q1</accession>
<dbReference type="InterPro" id="IPR034078">
    <property type="entry name" value="NFX1_fam"/>
</dbReference>
<dbReference type="SUPFAM" id="SSF57850">
    <property type="entry name" value="RING/U-box"/>
    <property type="match status" value="1"/>
</dbReference>
<dbReference type="PANTHER" id="PTHR12360">
    <property type="entry name" value="NUCLEAR TRANSCRIPTION FACTOR, X-BOX BINDING 1 NFX1"/>
    <property type="match status" value="1"/>
</dbReference>
<evidence type="ECO:0000313" key="16">
    <source>
        <dbReference type="Proteomes" id="UP000678393"/>
    </source>
</evidence>
<dbReference type="PROSITE" id="PS50016">
    <property type="entry name" value="ZF_PHD_2"/>
    <property type="match status" value="1"/>
</dbReference>
<evidence type="ECO:0000256" key="3">
    <source>
        <dbReference type="ARBA" id="ARBA00022723"/>
    </source>
</evidence>
<keyword evidence="7" id="KW-0805">Transcription regulation</keyword>
<dbReference type="SMART" id="SM00438">
    <property type="entry name" value="ZnF_NFX"/>
    <property type="match status" value="9"/>
</dbReference>
<dbReference type="CDD" id="cd06008">
    <property type="entry name" value="NF-X1-zinc-finger"/>
    <property type="match status" value="6"/>
</dbReference>
<evidence type="ECO:0000259" key="14">
    <source>
        <dbReference type="PROSITE" id="PS51061"/>
    </source>
</evidence>
<evidence type="ECO:0000256" key="8">
    <source>
        <dbReference type="ARBA" id="ARBA00023163"/>
    </source>
</evidence>
<dbReference type="Pfam" id="PF01422">
    <property type="entry name" value="zf-NF-X1"/>
    <property type="match status" value="8"/>
</dbReference>
<dbReference type="CDD" id="cd16696">
    <property type="entry name" value="RING-CH-C4HC3_NFX1"/>
    <property type="match status" value="1"/>
</dbReference>
<proteinExistence type="inferred from homology"/>
<dbReference type="PROSITE" id="PS50089">
    <property type="entry name" value="ZF_RING_2"/>
    <property type="match status" value="1"/>
</dbReference>
<evidence type="ECO:0000256" key="9">
    <source>
        <dbReference type="ARBA" id="ARBA00023242"/>
    </source>
</evidence>
<dbReference type="GO" id="GO:0000981">
    <property type="term" value="F:DNA-binding transcription factor activity, RNA polymerase II-specific"/>
    <property type="evidence" value="ECO:0007669"/>
    <property type="project" value="TreeGrafter"/>
</dbReference>
<evidence type="ECO:0000313" key="15">
    <source>
        <dbReference type="EMBL" id="CAG5121642.1"/>
    </source>
</evidence>
<dbReference type="GO" id="GO:0005634">
    <property type="term" value="C:nucleus"/>
    <property type="evidence" value="ECO:0007669"/>
    <property type="project" value="UniProtKB-SubCell"/>
</dbReference>
<dbReference type="GO" id="GO:0000122">
    <property type="term" value="P:negative regulation of transcription by RNA polymerase II"/>
    <property type="evidence" value="ECO:0007669"/>
    <property type="project" value="TreeGrafter"/>
</dbReference>
<dbReference type="InterPro" id="IPR019787">
    <property type="entry name" value="Znf_PHD-finger"/>
</dbReference>
<dbReference type="SMART" id="SM00393">
    <property type="entry name" value="R3H"/>
    <property type="match status" value="1"/>
</dbReference>
<keyword evidence="16" id="KW-1185">Reference proteome</keyword>
<dbReference type="SUPFAM" id="SSF82708">
    <property type="entry name" value="R3H domain"/>
    <property type="match status" value="1"/>
</dbReference>
<dbReference type="CDD" id="cd02643">
    <property type="entry name" value="R3H_NF-X1"/>
    <property type="match status" value="1"/>
</dbReference>
<dbReference type="Proteomes" id="UP000678393">
    <property type="component" value="Unassembled WGS sequence"/>
</dbReference>
<comment type="similarity">
    <text evidence="2">Belongs to the NFX1 family.</text>
</comment>
<evidence type="ECO:0000256" key="2">
    <source>
        <dbReference type="ARBA" id="ARBA00007269"/>
    </source>
</evidence>
<dbReference type="InterPro" id="IPR000967">
    <property type="entry name" value="Znf_NFX1"/>
</dbReference>
<evidence type="ECO:0000256" key="7">
    <source>
        <dbReference type="ARBA" id="ARBA00023015"/>
    </source>
</evidence>
<dbReference type="InterPro" id="IPR034076">
    <property type="entry name" value="R3H_NF-X1"/>
</dbReference>
<comment type="subcellular location">
    <subcellularLocation>
        <location evidence="1">Nucleus</location>
    </subcellularLocation>
</comment>
<dbReference type="OrthoDB" id="6512771at2759"/>
<evidence type="ECO:0000256" key="5">
    <source>
        <dbReference type="ARBA" id="ARBA00022771"/>
    </source>
</evidence>
<gene>
    <name evidence="15" type="ORF">CUNI_LOCUS7200</name>
</gene>
<dbReference type="PANTHER" id="PTHR12360:SF12">
    <property type="entry name" value="TRANSCRIPTIONAL REPRESSOR NF-X1"/>
    <property type="match status" value="1"/>
</dbReference>
<reference evidence="15" key="1">
    <citation type="submission" date="2021-04" db="EMBL/GenBank/DDBJ databases">
        <authorList>
            <consortium name="Molecular Ecology Group"/>
        </authorList>
    </citation>
    <scope>NUCLEOTIDE SEQUENCE</scope>
</reference>
<dbReference type="InterPro" id="IPR036867">
    <property type="entry name" value="R3H_dom_sf"/>
</dbReference>
<evidence type="ECO:0000256" key="6">
    <source>
        <dbReference type="ARBA" id="ARBA00022833"/>
    </source>
</evidence>
<dbReference type="GO" id="GO:0000977">
    <property type="term" value="F:RNA polymerase II transcription regulatory region sequence-specific DNA binding"/>
    <property type="evidence" value="ECO:0007669"/>
    <property type="project" value="TreeGrafter"/>
</dbReference>
<evidence type="ECO:0000259" key="13">
    <source>
        <dbReference type="PROSITE" id="PS50089"/>
    </source>
</evidence>
<feature type="domain" description="PHD-type" evidence="12">
    <location>
        <begin position="404"/>
        <end position="458"/>
    </location>
</feature>
<dbReference type="Gene3D" id="3.30.1370.50">
    <property type="entry name" value="R3H-like domain"/>
    <property type="match status" value="1"/>
</dbReference>
<keyword evidence="5 10" id="KW-0863">Zinc-finger</keyword>
<dbReference type="InterPro" id="IPR001374">
    <property type="entry name" value="R3H_dom"/>
</dbReference>
<name>A0A8S3Z2Q1_9EUPU</name>